<keyword evidence="1" id="KW-1133">Transmembrane helix</keyword>
<protein>
    <submittedName>
        <fullName evidence="2">Uncharacterized protein</fullName>
    </submittedName>
</protein>
<reference evidence="2 3" key="1">
    <citation type="journal article" date="2012" name="Stand. Genomic Sci.">
        <title>Genome sequence of the orange-pigmented seawater bacterium Owenweeksia hongkongensis type strain (UST20020801(T)).</title>
        <authorList>
            <person name="Riedel T."/>
            <person name="Held B."/>
            <person name="Nolan M."/>
            <person name="Lucas S."/>
            <person name="Lapidus A."/>
            <person name="Tice H."/>
            <person name="Del Rio T.G."/>
            <person name="Cheng J.F."/>
            <person name="Han C."/>
            <person name="Tapia R."/>
            <person name="Goodwin L.A."/>
            <person name="Pitluck S."/>
            <person name="Liolios K."/>
            <person name="Mavromatis K."/>
            <person name="Pagani I."/>
            <person name="Ivanova N."/>
            <person name="Mikhailova N."/>
            <person name="Pati A."/>
            <person name="Chen A."/>
            <person name="Palaniappan K."/>
            <person name="Rohde M."/>
            <person name="Tindall B.J."/>
            <person name="Detter J.C."/>
            <person name="Goker M."/>
            <person name="Woyke T."/>
            <person name="Bristow J."/>
            <person name="Eisen J.A."/>
            <person name="Markowitz V."/>
            <person name="Hugenholtz P."/>
            <person name="Klenk H.P."/>
            <person name="Kyrpides N.C."/>
        </authorList>
    </citation>
    <scope>NUCLEOTIDE SEQUENCE</scope>
    <source>
        <strain evidence="3">DSM 17368 / JCM 12287 / NRRL B-23963</strain>
    </source>
</reference>
<keyword evidence="1" id="KW-0812">Transmembrane</keyword>
<feature type="transmembrane region" description="Helical" evidence="1">
    <location>
        <begin position="46"/>
        <end position="64"/>
    </location>
</feature>
<keyword evidence="1" id="KW-0472">Membrane</keyword>
<dbReference type="Proteomes" id="UP000005631">
    <property type="component" value="Chromosome"/>
</dbReference>
<accession>G8R7I9</accession>
<dbReference type="STRING" id="926562.Oweho_1344"/>
<organism evidence="2 3">
    <name type="scientific">Owenweeksia hongkongensis (strain DSM 17368 / CIP 108786 / JCM 12287 / NRRL B-23963 / UST20020801)</name>
    <dbReference type="NCBI Taxonomy" id="926562"/>
    <lineage>
        <taxon>Bacteria</taxon>
        <taxon>Pseudomonadati</taxon>
        <taxon>Bacteroidota</taxon>
        <taxon>Flavobacteriia</taxon>
        <taxon>Flavobacteriales</taxon>
        <taxon>Owenweeksiaceae</taxon>
        <taxon>Owenweeksia</taxon>
    </lineage>
</organism>
<dbReference type="HOGENOM" id="CLU_1904647_0_0_10"/>
<dbReference type="EMBL" id="CP003156">
    <property type="protein sequence ID" value="AEV32342.1"/>
    <property type="molecule type" value="Genomic_DNA"/>
</dbReference>
<gene>
    <name evidence="2" type="ordered locus">Oweho_1344</name>
</gene>
<sequence>MSEFNHPYSKKDSSYKVPEGYFAQKQNDLFAIADEKIKRTSSVRQLSWISAAVAAALILAIFLFPEGKPTELTPEYVEDYVMSEYNYGFTEEALLYELEGEELAVEDGWQFTDQAMEEFLDNNFDQTLHYEYY</sequence>
<evidence type="ECO:0000313" key="2">
    <source>
        <dbReference type="EMBL" id="AEV32342.1"/>
    </source>
</evidence>
<dbReference type="KEGG" id="oho:Oweho_1344"/>
<evidence type="ECO:0000313" key="3">
    <source>
        <dbReference type="Proteomes" id="UP000005631"/>
    </source>
</evidence>
<proteinExistence type="predicted"/>
<dbReference type="RefSeq" id="WP_014201698.1">
    <property type="nucleotide sequence ID" value="NC_016599.1"/>
</dbReference>
<evidence type="ECO:0000256" key="1">
    <source>
        <dbReference type="SAM" id="Phobius"/>
    </source>
</evidence>
<dbReference type="AlphaFoldDB" id="G8R7I9"/>
<name>G8R7I9_OWEHD</name>
<keyword evidence="3" id="KW-1185">Reference proteome</keyword>